<dbReference type="Pfam" id="PF01370">
    <property type="entry name" value="Epimerase"/>
    <property type="match status" value="1"/>
</dbReference>
<dbReference type="Proteomes" id="UP000278398">
    <property type="component" value="Unassembled WGS sequence"/>
</dbReference>
<dbReference type="AlphaFoldDB" id="A0A3R9ZMD9"/>
<dbReference type="EMBL" id="RWKW01000108">
    <property type="protein sequence ID" value="RST83108.1"/>
    <property type="molecule type" value="Genomic_DNA"/>
</dbReference>
<dbReference type="SUPFAM" id="SSF51735">
    <property type="entry name" value="NAD(P)-binding Rossmann-fold domains"/>
    <property type="match status" value="1"/>
</dbReference>
<accession>A0A3R9ZMD9</accession>
<dbReference type="InterPro" id="IPR050005">
    <property type="entry name" value="DenD"/>
</dbReference>
<gene>
    <name evidence="4" type="ORF">EJC49_22755</name>
</gene>
<evidence type="ECO:0000256" key="1">
    <source>
        <dbReference type="ARBA" id="ARBA00022857"/>
    </source>
</evidence>
<dbReference type="GO" id="GO:0016491">
    <property type="term" value="F:oxidoreductase activity"/>
    <property type="evidence" value="ECO:0007669"/>
    <property type="project" value="InterPro"/>
</dbReference>
<reference evidence="4 5" key="1">
    <citation type="submission" date="2018-12" db="EMBL/GenBank/DDBJ databases">
        <title>Mesorhizobium carbonis sp. nov., isolated from coal mine water.</title>
        <authorList>
            <person name="Xin W."/>
            <person name="Xu Z."/>
            <person name="Xiang F."/>
            <person name="Zhang J."/>
            <person name="Xi L."/>
            <person name="Liu J."/>
        </authorList>
    </citation>
    <scope>NUCLEOTIDE SEQUENCE [LARGE SCALE GENOMIC DNA]</scope>
    <source>
        <strain evidence="4 5">B2.3</strain>
    </source>
</reference>
<dbReference type="OrthoDB" id="9801056at2"/>
<name>A0A3R9ZMD9_9HYPH</name>
<protein>
    <submittedName>
        <fullName evidence="4">SDR family oxidoreductase</fullName>
    </submittedName>
</protein>
<keyword evidence="1" id="KW-0521">NADP</keyword>
<evidence type="ECO:0000256" key="2">
    <source>
        <dbReference type="ARBA" id="ARBA00023277"/>
    </source>
</evidence>
<dbReference type="CDD" id="cd05238">
    <property type="entry name" value="Gne_like_SDR_e"/>
    <property type="match status" value="1"/>
</dbReference>
<dbReference type="PANTHER" id="PTHR43103">
    <property type="entry name" value="NUCLEOSIDE-DIPHOSPHATE-SUGAR EPIMERASE"/>
    <property type="match status" value="1"/>
</dbReference>
<evidence type="ECO:0000313" key="4">
    <source>
        <dbReference type="EMBL" id="RST83108.1"/>
    </source>
</evidence>
<proteinExistence type="predicted"/>
<feature type="domain" description="NAD-dependent epimerase/dehydratase" evidence="3">
    <location>
        <begin position="3"/>
        <end position="209"/>
    </location>
</feature>
<comment type="caution">
    <text evidence="4">The sequence shown here is derived from an EMBL/GenBank/DDBJ whole genome shotgun (WGS) entry which is preliminary data.</text>
</comment>
<keyword evidence="2" id="KW-0119">Carbohydrate metabolism</keyword>
<keyword evidence="5" id="KW-1185">Reference proteome</keyword>
<organism evidence="4 5">
    <name type="scientific">Aquibium carbonis</name>
    <dbReference type="NCBI Taxonomy" id="2495581"/>
    <lineage>
        <taxon>Bacteria</taxon>
        <taxon>Pseudomonadati</taxon>
        <taxon>Pseudomonadota</taxon>
        <taxon>Alphaproteobacteria</taxon>
        <taxon>Hyphomicrobiales</taxon>
        <taxon>Phyllobacteriaceae</taxon>
        <taxon>Aquibium</taxon>
    </lineage>
</organism>
<dbReference type="NCBIfam" id="NF043036">
    <property type="entry name" value="ErythonDh"/>
    <property type="match status" value="1"/>
</dbReference>
<dbReference type="RefSeq" id="WP_126702224.1">
    <property type="nucleotide sequence ID" value="NZ_RWKW01000108.1"/>
</dbReference>
<dbReference type="InterPro" id="IPR001509">
    <property type="entry name" value="Epimerase_deHydtase"/>
</dbReference>
<dbReference type="PANTHER" id="PTHR43103:SF3">
    <property type="entry name" value="ADP-L-GLYCERO-D-MANNO-HEPTOSE-6-EPIMERASE"/>
    <property type="match status" value="1"/>
</dbReference>
<dbReference type="Gene3D" id="3.40.50.720">
    <property type="entry name" value="NAD(P)-binding Rossmann-like Domain"/>
    <property type="match status" value="1"/>
</dbReference>
<evidence type="ECO:0000313" key="5">
    <source>
        <dbReference type="Proteomes" id="UP000278398"/>
    </source>
</evidence>
<dbReference type="Gene3D" id="3.90.25.10">
    <property type="entry name" value="UDP-galactose 4-epimerase, domain 1"/>
    <property type="match status" value="1"/>
</dbReference>
<sequence>MRILITGAAGMVGRKLTERIVRDGGLGGRPIAELHLHDIVPPHAPDIPGATVSAMTGDLADENAADWLIASRPAVIFHLAGVVSGEAEVDFEKGYRVNLDGTRALFEAIRQAGDGYCPRVVFTSSIAVFGAPFPDVIPDDFHPTPLTSYGTQKLIGEALLADYSRRGFFDGVGIRLPTICVRPGKPNKAASSFFSSIIREPLAGLEVVLPVPRSVLHTHASPRSAVGFLVHAAGLDGDAIGPRRNLTMPGVAVTVGEQIEALERVAGNNVVRLIREEPDETVWSIVQNWPTRFASERARALGFVAEDSFDAIIRAHIEDEMAQA</sequence>
<evidence type="ECO:0000259" key="3">
    <source>
        <dbReference type="Pfam" id="PF01370"/>
    </source>
</evidence>
<dbReference type="InterPro" id="IPR036291">
    <property type="entry name" value="NAD(P)-bd_dom_sf"/>
</dbReference>